<gene>
    <name evidence="6" type="ordered locus">Tlet_1881</name>
</gene>
<organism evidence="6 7">
    <name type="scientific">Pseudothermotoga lettingae (strain ATCC BAA-301 / DSM 14385 / NBRC 107922 / TMO)</name>
    <name type="common">Thermotoga lettingae</name>
    <dbReference type="NCBI Taxonomy" id="416591"/>
    <lineage>
        <taxon>Bacteria</taxon>
        <taxon>Thermotogati</taxon>
        <taxon>Thermotogota</taxon>
        <taxon>Thermotogae</taxon>
        <taxon>Thermotogales</taxon>
        <taxon>Thermotogaceae</taxon>
        <taxon>Pseudothermotoga</taxon>
    </lineage>
</organism>
<keyword evidence="3" id="KW-0804">Transcription</keyword>
<dbReference type="GO" id="GO:0003677">
    <property type="term" value="F:DNA binding"/>
    <property type="evidence" value="ECO:0007669"/>
    <property type="project" value="UniProtKB-KW"/>
</dbReference>
<dbReference type="InterPro" id="IPR036390">
    <property type="entry name" value="WH_DNA-bd_sf"/>
</dbReference>
<proteinExistence type="predicted"/>
<dbReference type="SUPFAM" id="SSF46785">
    <property type="entry name" value="Winged helix' DNA-binding domain"/>
    <property type="match status" value="1"/>
</dbReference>
<dbReference type="Gene3D" id="3.30.450.40">
    <property type="match status" value="1"/>
</dbReference>
<evidence type="ECO:0000313" key="6">
    <source>
        <dbReference type="EMBL" id="ABV34435.1"/>
    </source>
</evidence>
<reference evidence="6 7" key="1">
    <citation type="submission" date="2007-08" db="EMBL/GenBank/DDBJ databases">
        <title>Complete sequence of Thermotoga lettingae TMO.</title>
        <authorList>
            <consortium name="US DOE Joint Genome Institute"/>
            <person name="Copeland A."/>
            <person name="Lucas S."/>
            <person name="Lapidus A."/>
            <person name="Barry K."/>
            <person name="Glavina del Rio T."/>
            <person name="Dalin E."/>
            <person name="Tice H."/>
            <person name="Pitluck S."/>
            <person name="Foster B."/>
            <person name="Bruce D."/>
            <person name="Schmutz J."/>
            <person name="Larimer F."/>
            <person name="Land M."/>
            <person name="Hauser L."/>
            <person name="Kyrpides N."/>
            <person name="Mikhailova N."/>
            <person name="Nelson K."/>
            <person name="Gogarten J.P."/>
            <person name="Noll K."/>
            <person name="Richardson P."/>
        </authorList>
    </citation>
    <scope>NUCLEOTIDE SEQUENCE [LARGE SCALE GENOMIC DNA]</scope>
    <source>
        <strain evidence="7">ATCC BAA-301 / DSM 14385 / NBRC 107922 / TMO</strain>
    </source>
</reference>
<dbReference type="InterPro" id="IPR005471">
    <property type="entry name" value="Tscrpt_reg_IclR_N"/>
</dbReference>
<evidence type="ECO:0000313" key="7">
    <source>
        <dbReference type="Proteomes" id="UP000002016"/>
    </source>
</evidence>
<sequence>MRSRSEEKNDKTFLESPRKVLCIIDCIVKSSEGVSVSEVAEKFHMSISNAFKYLKLLEELGFVIKDENKKYLPGFKLVDYGSVILRRINLRDVARPHLFELASITKQTVNLVIKDHDQAVYVEKIESAESMPLMSRVGMSVPLYCTSFGKAILSHLSEKELNQYLSRVTLVKKTSKTITDPQKLISHLKLVKARGYAIDDEENEYGVRCVGSAVLNYEGKPIGAVSIAGSKNKMTSTWIRKYAIHVVNCTREISKKLGYQD</sequence>
<dbReference type="eggNOG" id="COG1414">
    <property type="taxonomic scope" value="Bacteria"/>
</dbReference>
<dbReference type="RefSeq" id="WP_012003911.1">
    <property type="nucleotide sequence ID" value="NC_009828.1"/>
</dbReference>
<evidence type="ECO:0000256" key="2">
    <source>
        <dbReference type="ARBA" id="ARBA00023125"/>
    </source>
</evidence>
<dbReference type="EMBL" id="CP000812">
    <property type="protein sequence ID" value="ABV34435.1"/>
    <property type="molecule type" value="Genomic_DNA"/>
</dbReference>
<dbReference type="InterPro" id="IPR036388">
    <property type="entry name" value="WH-like_DNA-bd_sf"/>
</dbReference>
<dbReference type="STRING" id="416591.Tlet_1881"/>
<dbReference type="SMART" id="SM00346">
    <property type="entry name" value="HTH_ICLR"/>
    <property type="match status" value="1"/>
</dbReference>
<dbReference type="GO" id="GO:0003700">
    <property type="term" value="F:DNA-binding transcription factor activity"/>
    <property type="evidence" value="ECO:0007669"/>
    <property type="project" value="TreeGrafter"/>
</dbReference>
<evidence type="ECO:0000259" key="5">
    <source>
        <dbReference type="PROSITE" id="PS51078"/>
    </source>
</evidence>
<accession>A8F8F1</accession>
<keyword evidence="1" id="KW-0805">Transcription regulation</keyword>
<dbReference type="InterPro" id="IPR014757">
    <property type="entry name" value="Tscrpt_reg_IclR_C"/>
</dbReference>
<dbReference type="InterPro" id="IPR029016">
    <property type="entry name" value="GAF-like_dom_sf"/>
</dbReference>
<dbReference type="KEGG" id="tle:Tlet_1881"/>
<evidence type="ECO:0000259" key="4">
    <source>
        <dbReference type="PROSITE" id="PS51077"/>
    </source>
</evidence>
<reference evidence="6 7" key="2">
    <citation type="journal article" date="2009" name="Proc. Natl. Acad. Sci. U.S.A.">
        <title>On the chimeric nature, thermophilic origin, and phylogenetic placement of the Thermotogales.</title>
        <authorList>
            <person name="Zhaxybayeva O."/>
            <person name="Swithers K.S."/>
            <person name="Lapierre P."/>
            <person name="Fournier G.P."/>
            <person name="Bickhart D.M."/>
            <person name="DeBoy R.T."/>
            <person name="Nelson K.E."/>
            <person name="Nesbo C.L."/>
            <person name="Doolittle W.F."/>
            <person name="Gogarten J.P."/>
            <person name="Noll K.M."/>
        </authorList>
    </citation>
    <scope>NUCLEOTIDE SEQUENCE [LARGE SCALE GENOMIC DNA]</scope>
    <source>
        <strain evidence="7">ATCC BAA-301 / DSM 14385 / NBRC 107922 / TMO</strain>
    </source>
</reference>
<feature type="domain" description="IclR-ED" evidence="5">
    <location>
        <begin position="76"/>
        <end position="259"/>
    </location>
</feature>
<dbReference type="PANTHER" id="PTHR30136:SF7">
    <property type="entry name" value="HTH-TYPE TRANSCRIPTIONAL REGULATOR KDGR-RELATED"/>
    <property type="match status" value="1"/>
</dbReference>
<protein>
    <submittedName>
        <fullName evidence="6">Transcriptional regulator IclR</fullName>
    </submittedName>
</protein>
<keyword evidence="7" id="KW-1185">Reference proteome</keyword>
<dbReference type="GO" id="GO:0045892">
    <property type="term" value="P:negative regulation of DNA-templated transcription"/>
    <property type="evidence" value="ECO:0007669"/>
    <property type="project" value="TreeGrafter"/>
</dbReference>
<dbReference type="PROSITE" id="PS51077">
    <property type="entry name" value="HTH_ICLR"/>
    <property type="match status" value="1"/>
</dbReference>
<dbReference type="Proteomes" id="UP000002016">
    <property type="component" value="Chromosome"/>
</dbReference>
<dbReference type="OrthoDB" id="9791752at2"/>
<dbReference type="SUPFAM" id="SSF55781">
    <property type="entry name" value="GAF domain-like"/>
    <property type="match status" value="1"/>
</dbReference>
<dbReference type="AlphaFoldDB" id="A8F8F1"/>
<evidence type="ECO:0000256" key="3">
    <source>
        <dbReference type="ARBA" id="ARBA00023163"/>
    </source>
</evidence>
<dbReference type="Pfam" id="PF09339">
    <property type="entry name" value="HTH_IclR"/>
    <property type="match status" value="1"/>
</dbReference>
<dbReference type="InterPro" id="IPR050707">
    <property type="entry name" value="HTH_MetabolicPath_Reg"/>
</dbReference>
<dbReference type="PROSITE" id="PS51078">
    <property type="entry name" value="ICLR_ED"/>
    <property type="match status" value="1"/>
</dbReference>
<feature type="domain" description="HTH iclR-type" evidence="4">
    <location>
        <begin position="14"/>
        <end position="75"/>
    </location>
</feature>
<dbReference type="Gene3D" id="1.10.10.10">
    <property type="entry name" value="Winged helix-like DNA-binding domain superfamily/Winged helix DNA-binding domain"/>
    <property type="match status" value="1"/>
</dbReference>
<dbReference type="HOGENOM" id="CLU_062618_5_5_0"/>
<evidence type="ECO:0000256" key="1">
    <source>
        <dbReference type="ARBA" id="ARBA00023015"/>
    </source>
</evidence>
<dbReference type="PANTHER" id="PTHR30136">
    <property type="entry name" value="HELIX-TURN-HELIX TRANSCRIPTIONAL REGULATOR, ICLR FAMILY"/>
    <property type="match status" value="1"/>
</dbReference>
<dbReference type="Pfam" id="PF01614">
    <property type="entry name" value="IclR_C"/>
    <property type="match status" value="1"/>
</dbReference>
<name>A8F8F1_PSELT</name>
<keyword evidence="2" id="KW-0238">DNA-binding</keyword>